<dbReference type="AlphaFoldDB" id="A0A518ESA4"/>
<name>A0A518ESA4_9BACT</name>
<evidence type="ECO:0000313" key="2">
    <source>
        <dbReference type="EMBL" id="QDV06978.1"/>
    </source>
</evidence>
<reference evidence="2 3" key="1">
    <citation type="submission" date="2019-02" db="EMBL/GenBank/DDBJ databases">
        <title>Deep-cultivation of Planctomycetes and their phenomic and genomic characterization uncovers novel biology.</title>
        <authorList>
            <person name="Wiegand S."/>
            <person name="Jogler M."/>
            <person name="Boedeker C."/>
            <person name="Pinto D."/>
            <person name="Vollmers J."/>
            <person name="Rivas-Marin E."/>
            <person name="Kohn T."/>
            <person name="Peeters S.H."/>
            <person name="Heuer A."/>
            <person name="Rast P."/>
            <person name="Oberbeckmann S."/>
            <person name="Bunk B."/>
            <person name="Jeske O."/>
            <person name="Meyerdierks A."/>
            <person name="Storesund J.E."/>
            <person name="Kallscheuer N."/>
            <person name="Luecker S."/>
            <person name="Lage O.M."/>
            <person name="Pohl T."/>
            <person name="Merkel B.J."/>
            <person name="Hornburger P."/>
            <person name="Mueller R.-W."/>
            <person name="Bruemmer F."/>
            <person name="Labrenz M."/>
            <person name="Spormann A.M."/>
            <person name="Op den Camp H."/>
            <person name="Overmann J."/>
            <person name="Amann R."/>
            <person name="Jetten M.S.M."/>
            <person name="Mascher T."/>
            <person name="Medema M.H."/>
            <person name="Devos D.P."/>
            <person name="Kaster A.-K."/>
            <person name="Ovreas L."/>
            <person name="Rohde M."/>
            <person name="Galperin M.Y."/>
            <person name="Jogler C."/>
        </authorList>
    </citation>
    <scope>NUCLEOTIDE SEQUENCE [LARGE SCALE GENOMIC DNA]</scope>
    <source>
        <strain evidence="2 3">Poly30</strain>
    </source>
</reference>
<dbReference type="EMBL" id="CP036434">
    <property type="protein sequence ID" value="QDV06978.1"/>
    <property type="molecule type" value="Genomic_DNA"/>
</dbReference>
<sequence length="355" mass="38194">MSSTDMPPLTAPDLQKLSAWLDAAVAACPGSGHAAKYAAWSEGVLAGLAAGASDGQFCQALSAASRYAPKGALAPSPQLVADAEDLLAGWNPSRWTALEAARVRLIVERAKADPESLLSALEEAFRYADEGELCALYRSLQFLPGPERFAVRSAEGCRTNMKTVFEANGMDTPFPEAHFDDVAWHQLCMKSLFVEAPLWRVVGFDRRVDEELARMALDLADERRSAGRRVFPELWMCMGSAESGLEATKRKLAAIEKELSGDDELSRKGAILALGRLGQTERLEEIQADGGTYFGPIAGWALMGRHDQTAFASISPPEGAEPQTREHEEGRAQGALLFPGDTDSDPATDTPGNPS</sequence>
<proteinExistence type="predicted"/>
<dbReference type="Proteomes" id="UP000320390">
    <property type="component" value="Chromosome"/>
</dbReference>
<protein>
    <submittedName>
        <fullName evidence="2">Uncharacterized protein</fullName>
    </submittedName>
</protein>
<feature type="region of interest" description="Disordered" evidence="1">
    <location>
        <begin position="312"/>
        <end position="355"/>
    </location>
</feature>
<evidence type="ECO:0000313" key="3">
    <source>
        <dbReference type="Proteomes" id="UP000320390"/>
    </source>
</evidence>
<feature type="compositionally biased region" description="Polar residues" evidence="1">
    <location>
        <begin position="345"/>
        <end position="355"/>
    </location>
</feature>
<keyword evidence="3" id="KW-1185">Reference proteome</keyword>
<accession>A0A518ESA4</accession>
<organism evidence="2 3">
    <name type="scientific">Saltatorellus ferox</name>
    <dbReference type="NCBI Taxonomy" id="2528018"/>
    <lineage>
        <taxon>Bacteria</taxon>
        <taxon>Pseudomonadati</taxon>
        <taxon>Planctomycetota</taxon>
        <taxon>Planctomycetia</taxon>
        <taxon>Planctomycetia incertae sedis</taxon>
        <taxon>Saltatorellus</taxon>
    </lineage>
</organism>
<dbReference type="NCBIfam" id="NF035938">
    <property type="entry name" value="EboA_domain"/>
    <property type="match status" value="1"/>
</dbReference>
<evidence type="ECO:0000256" key="1">
    <source>
        <dbReference type="SAM" id="MobiDB-lite"/>
    </source>
</evidence>
<dbReference type="InterPro" id="IPR047715">
    <property type="entry name" value="EboA_dom"/>
</dbReference>
<gene>
    <name evidence="2" type="ORF">Poly30_24970</name>
</gene>